<name>A0A146KJV8_9EUKA</name>
<feature type="non-terminal residue" evidence="1">
    <location>
        <position position="1"/>
    </location>
</feature>
<dbReference type="AlphaFoldDB" id="A0A146KJV8"/>
<organism evidence="1">
    <name type="scientific">Trepomonas sp. PC1</name>
    <dbReference type="NCBI Taxonomy" id="1076344"/>
    <lineage>
        <taxon>Eukaryota</taxon>
        <taxon>Metamonada</taxon>
        <taxon>Diplomonadida</taxon>
        <taxon>Hexamitidae</taxon>
        <taxon>Hexamitinae</taxon>
        <taxon>Trepomonas</taxon>
    </lineage>
</organism>
<dbReference type="InterPro" id="IPR002110">
    <property type="entry name" value="Ankyrin_rpt"/>
</dbReference>
<dbReference type="PANTHER" id="PTHR24120">
    <property type="entry name" value="GH07239P"/>
    <property type="match status" value="1"/>
</dbReference>
<dbReference type="PANTHER" id="PTHR24120:SF4">
    <property type="entry name" value="GH07239P"/>
    <property type="match status" value="1"/>
</dbReference>
<proteinExistence type="predicted"/>
<protein>
    <submittedName>
        <fullName evidence="1">Protein 21.1</fullName>
    </submittedName>
</protein>
<dbReference type="EMBL" id="GDID01001057">
    <property type="protein sequence ID" value="JAP95549.1"/>
    <property type="molecule type" value="Transcribed_RNA"/>
</dbReference>
<dbReference type="Pfam" id="PF12796">
    <property type="entry name" value="Ank_2"/>
    <property type="match status" value="2"/>
</dbReference>
<dbReference type="SUPFAM" id="SSF48403">
    <property type="entry name" value="Ankyrin repeat"/>
    <property type="match status" value="1"/>
</dbReference>
<dbReference type="Gene3D" id="1.25.40.20">
    <property type="entry name" value="Ankyrin repeat-containing domain"/>
    <property type="match status" value="2"/>
</dbReference>
<reference evidence="1" key="1">
    <citation type="submission" date="2015-07" db="EMBL/GenBank/DDBJ databases">
        <title>Adaptation to a free-living lifestyle via gene acquisitions in the diplomonad Trepomonas sp. PC1.</title>
        <authorList>
            <person name="Xu F."/>
            <person name="Jerlstrom-Hultqvist J."/>
            <person name="Kolisko M."/>
            <person name="Simpson A.G.B."/>
            <person name="Roger A.J."/>
            <person name="Svard S.G."/>
            <person name="Andersson J.O."/>
        </authorList>
    </citation>
    <scope>NUCLEOTIDE SEQUENCE</scope>
    <source>
        <strain evidence="1">PC1</strain>
    </source>
</reference>
<feature type="non-terminal residue" evidence="1">
    <location>
        <position position="236"/>
    </location>
</feature>
<gene>
    <name evidence="1" type="ORF">TPC1_11429</name>
</gene>
<sequence>KQWFACAAKGNLTLLKEGLEQFKTQRDKQGNTALIIATMYNHLPCIEFLAPFELEIPNSKQQSPLDVALQQNLPEAVNLLRSASVFGSPLNIKLNLPNYFDQVRADNLPFVQQNFQFFQQQKDFRPQYQGWTGLMHAAQADSCKVAQILVQKELKMKTPKGRTALQICCEFKSAKILQFLKEEMMMQDEYGWSALMYAVDSGFREGTIELKEERGLKNCFGLRAEDIARMRNLDIV</sequence>
<dbReference type="SMART" id="SM00248">
    <property type="entry name" value="ANK"/>
    <property type="match status" value="5"/>
</dbReference>
<evidence type="ECO:0000313" key="1">
    <source>
        <dbReference type="EMBL" id="JAP95549.1"/>
    </source>
</evidence>
<accession>A0A146KJV8</accession>
<dbReference type="InterPro" id="IPR036770">
    <property type="entry name" value="Ankyrin_rpt-contain_sf"/>
</dbReference>